<reference evidence="1 2" key="1">
    <citation type="journal article" date="2021" name="Genome Biol.">
        <title>AFLAP: assembly-free linkage analysis pipeline using k-mers from genome sequencing data.</title>
        <authorList>
            <person name="Fletcher K."/>
            <person name="Zhang L."/>
            <person name="Gil J."/>
            <person name="Han R."/>
            <person name="Cavanaugh K."/>
            <person name="Michelmore R."/>
        </authorList>
    </citation>
    <scope>NUCLEOTIDE SEQUENCE [LARGE SCALE GENOMIC DNA]</scope>
    <source>
        <strain evidence="1 2">SF5</strain>
    </source>
</reference>
<dbReference type="InterPro" id="IPR029063">
    <property type="entry name" value="SAM-dependent_MTases_sf"/>
</dbReference>
<dbReference type="SUPFAM" id="SSF53335">
    <property type="entry name" value="S-adenosyl-L-methionine-dependent methyltransferases"/>
    <property type="match status" value="1"/>
</dbReference>
<dbReference type="PANTHER" id="PTHR14614">
    <property type="entry name" value="HEPATOCELLULAR CARCINOMA-ASSOCIATED ANTIGEN"/>
    <property type="match status" value="1"/>
</dbReference>
<organism evidence="1 2">
    <name type="scientific">Bremia lactucae</name>
    <name type="common">Lettuce downy mildew</name>
    <dbReference type="NCBI Taxonomy" id="4779"/>
    <lineage>
        <taxon>Eukaryota</taxon>
        <taxon>Sar</taxon>
        <taxon>Stramenopiles</taxon>
        <taxon>Oomycota</taxon>
        <taxon>Peronosporomycetes</taxon>
        <taxon>Peronosporales</taxon>
        <taxon>Peronosporaceae</taxon>
        <taxon>Bremia</taxon>
    </lineage>
</organism>
<dbReference type="AlphaFoldDB" id="A0A976FP84"/>
<dbReference type="Proteomes" id="UP000294530">
    <property type="component" value="Unassembled WGS sequence"/>
</dbReference>
<name>A0A976FP84_BRELC</name>
<proteinExistence type="predicted"/>
<dbReference type="InterPro" id="IPR019410">
    <property type="entry name" value="Methyltransf_16"/>
</dbReference>
<dbReference type="RefSeq" id="XP_067820079.1">
    <property type="nucleotide sequence ID" value="XM_067958606.1"/>
</dbReference>
<dbReference type="OrthoDB" id="413520at2759"/>
<sequence>MADAENKRKFMQLLRLGVQDKIRALQLIKILFTEDEVNTDIGLKAQLADGDRQTLLPSCGTKLAEVAAWQTLAWRDAFSMAPYFLEVINNKPLRIKQVLQGELNGFGTGLTVWPAACVLIKYLEYQSAHTVKELVNSDNPFLLELGSGTGAVGISAAMLLQAGRVVLTDLDNVRFIMEANVALAQQDEAVNKHVTLQVDTYEWGLLPSENLILPSENVYPDLILVSDCILPRLYPIEPLVEALTKLSRSHTRIIISYECRHFQHFDPKQRFWELMEAKNFLLREIDTNEYHPQFIAADIEVWEIINSSERNL</sequence>
<evidence type="ECO:0000313" key="2">
    <source>
        <dbReference type="Proteomes" id="UP000294530"/>
    </source>
</evidence>
<dbReference type="EMBL" id="SHOA02000069">
    <property type="protein sequence ID" value="TDH70580.1"/>
    <property type="molecule type" value="Genomic_DNA"/>
</dbReference>
<comment type="caution">
    <text evidence="1">The sequence shown here is derived from an EMBL/GenBank/DDBJ whole genome shotgun (WGS) entry which is preliminary data.</text>
</comment>
<gene>
    <name evidence="1" type="ORF">CCR75_000499</name>
</gene>
<dbReference type="GeneID" id="94344277"/>
<dbReference type="Gene3D" id="3.40.50.150">
    <property type="entry name" value="Vaccinia Virus protein VP39"/>
    <property type="match status" value="1"/>
</dbReference>
<dbReference type="PANTHER" id="PTHR14614:SF132">
    <property type="entry name" value="PROTEIN-LYSINE METHYLTRANSFERASE C42C1.13"/>
    <property type="match status" value="1"/>
</dbReference>
<protein>
    <submittedName>
        <fullName evidence="1">Uncharacterized protein</fullName>
    </submittedName>
</protein>
<dbReference type="KEGG" id="blac:94344277"/>
<accession>A0A976FP84</accession>
<keyword evidence="2" id="KW-1185">Reference proteome</keyword>
<evidence type="ECO:0000313" key="1">
    <source>
        <dbReference type="EMBL" id="TDH70580.1"/>
    </source>
</evidence>
<dbReference type="Pfam" id="PF10294">
    <property type="entry name" value="Methyltransf_16"/>
    <property type="match status" value="1"/>
</dbReference>